<protein>
    <submittedName>
        <fullName evidence="3">Uncharacterized protein</fullName>
    </submittedName>
</protein>
<proteinExistence type="predicted"/>
<sequence length="155" mass="15833">MFGTRSAGYGQLLLFAALLFGIFTMHTVGHPAEHGGQGAAAAMGNSRAAPAPDGMSAAQDVTTASHAMAAPGTESTQLTQPGHRHPPTRGMDPMAVCLAVLSLWGLALLTALMAARLPAGSATGTAGARSPWRPRPPPPPRPRKAVLTGLSVLRI</sequence>
<reference evidence="3" key="1">
    <citation type="submission" date="2022-10" db="EMBL/GenBank/DDBJ databases">
        <title>The complete genomes of actinobacterial strains from the NBC collection.</title>
        <authorList>
            <person name="Joergensen T.S."/>
            <person name="Alvarez Arevalo M."/>
            <person name="Sterndorff E.B."/>
            <person name="Faurdal D."/>
            <person name="Vuksanovic O."/>
            <person name="Mourched A.-S."/>
            <person name="Charusanti P."/>
            <person name="Shaw S."/>
            <person name="Blin K."/>
            <person name="Weber T."/>
        </authorList>
    </citation>
    <scope>NUCLEOTIDE SEQUENCE</scope>
    <source>
        <strain evidence="3">NBC_00008</strain>
    </source>
</reference>
<gene>
    <name evidence="3" type="ORF">OG398_28565</name>
</gene>
<feature type="transmembrane region" description="Helical" evidence="2">
    <location>
        <begin position="93"/>
        <end position="115"/>
    </location>
</feature>
<feature type="compositionally biased region" description="Low complexity" evidence="1">
    <location>
        <begin position="39"/>
        <end position="51"/>
    </location>
</feature>
<evidence type="ECO:0000256" key="1">
    <source>
        <dbReference type="SAM" id="MobiDB-lite"/>
    </source>
</evidence>
<evidence type="ECO:0000256" key="2">
    <source>
        <dbReference type="SAM" id="Phobius"/>
    </source>
</evidence>
<dbReference type="AlphaFoldDB" id="A0AAU2VYC7"/>
<feature type="region of interest" description="Disordered" evidence="1">
    <location>
        <begin position="36"/>
        <end position="89"/>
    </location>
</feature>
<keyword evidence="2" id="KW-1133">Transmembrane helix</keyword>
<keyword evidence="2" id="KW-0472">Membrane</keyword>
<feature type="compositionally biased region" description="Low complexity" evidence="1">
    <location>
        <begin position="121"/>
        <end position="131"/>
    </location>
</feature>
<feature type="region of interest" description="Disordered" evidence="1">
    <location>
        <begin position="121"/>
        <end position="148"/>
    </location>
</feature>
<keyword evidence="2" id="KW-0812">Transmembrane</keyword>
<organism evidence="3">
    <name type="scientific">Streptomyces sp. NBC_00008</name>
    <dbReference type="NCBI Taxonomy" id="2903610"/>
    <lineage>
        <taxon>Bacteria</taxon>
        <taxon>Bacillati</taxon>
        <taxon>Actinomycetota</taxon>
        <taxon>Actinomycetes</taxon>
        <taxon>Kitasatosporales</taxon>
        <taxon>Streptomycetaceae</taxon>
        <taxon>Streptomyces</taxon>
    </lineage>
</organism>
<name>A0AAU2VYC7_9ACTN</name>
<dbReference type="EMBL" id="CP108313">
    <property type="protein sequence ID" value="WTW71928.1"/>
    <property type="molecule type" value="Genomic_DNA"/>
</dbReference>
<accession>A0AAU2VYC7</accession>
<evidence type="ECO:0000313" key="3">
    <source>
        <dbReference type="EMBL" id="WTW71928.1"/>
    </source>
</evidence>